<sequence>MLREKARSMGKMKYIYISEDEAWNSYLVLSASVFPLSRREQVKVSSDTTLTRLRPLVLYGVWMQMKLHSLQLHTFTGRPRWFGSGAFQIKQARSYYCEHLRRTDSFVREVCRECSSHLREL</sequence>
<evidence type="ECO:0000313" key="1">
    <source>
        <dbReference type="EMBL" id="GBP87476.1"/>
    </source>
</evidence>
<comment type="caution">
    <text evidence="1">The sequence shown here is derived from an EMBL/GenBank/DDBJ whole genome shotgun (WGS) entry which is preliminary data.</text>
</comment>
<dbReference type="EMBL" id="BGZK01001862">
    <property type="protein sequence ID" value="GBP87476.1"/>
    <property type="molecule type" value="Genomic_DNA"/>
</dbReference>
<evidence type="ECO:0000313" key="2">
    <source>
        <dbReference type="Proteomes" id="UP000299102"/>
    </source>
</evidence>
<reference evidence="1 2" key="1">
    <citation type="journal article" date="2019" name="Commun. Biol.">
        <title>The bagworm genome reveals a unique fibroin gene that provides high tensile strength.</title>
        <authorList>
            <person name="Kono N."/>
            <person name="Nakamura H."/>
            <person name="Ohtoshi R."/>
            <person name="Tomita M."/>
            <person name="Numata K."/>
            <person name="Arakawa K."/>
        </authorList>
    </citation>
    <scope>NUCLEOTIDE SEQUENCE [LARGE SCALE GENOMIC DNA]</scope>
</reference>
<protein>
    <submittedName>
        <fullName evidence="1">Uncharacterized protein</fullName>
    </submittedName>
</protein>
<accession>A0A4C1ZG29</accession>
<gene>
    <name evidence="1" type="ORF">EVAR_59205_1</name>
</gene>
<proteinExistence type="predicted"/>
<keyword evidence="2" id="KW-1185">Reference proteome</keyword>
<dbReference type="Proteomes" id="UP000299102">
    <property type="component" value="Unassembled WGS sequence"/>
</dbReference>
<organism evidence="1 2">
    <name type="scientific">Eumeta variegata</name>
    <name type="common">Bagworm moth</name>
    <name type="synonym">Eumeta japonica</name>
    <dbReference type="NCBI Taxonomy" id="151549"/>
    <lineage>
        <taxon>Eukaryota</taxon>
        <taxon>Metazoa</taxon>
        <taxon>Ecdysozoa</taxon>
        <taxon>Arthropoda</taxon>
        <taxon>Hexapoda</taxon>
        <taxon>Insecta</taxon>
        <taxon>Pterygota</taxon>
        <taxon>Neoptera</taxon>
        <taxon>Endopterygota</taxon>
        <taxon>Lepidoptera</taxon>
        <taxon>Glossata</taxon>
        <taxon>Ditrysia</taxon>
        <taxon>Tineoidea</taxon>
        <taxon>Psychidae</taxon>
        <taxon>Oiketicinae</taxon>
        <taxon>Eumeta</taxon>
    </lineage>
</organism>
<dbReference type="AlphaFoldDB" id="A0A4C1ZG29"/>
<name>A0A4C1ZG29_EUMVA</name>